<dbReference type="KEGG" id="lgi:LOTGIDRAFT_168901"/>
<keyword evidence="8" id="KW-1185">Reference proteome</keyword>
<keyword evidence="2 4" id="KW-0863">Zinc-finger</keyword>
<dbReference type="Proteomes" id="UP000030746">
    <property type="component" value="Unassembled WGS sequence"/>
</dbReference>
<sequence length="609" mass="70619">MAMAREQTDKMDVSDEESELMNSKFQCSICLNSFTKPKIIECFHTFCESCLKNYLNNYQGKNDFPCPLCRKRVKIPKNGVNGFMTNFYLEEKKVKVQEPVPKKHLCIHHDKDLDLYCTDCCVTICSKCFRVDHSGHSVTEIEQIESKARSDLEEVNLNAKKNLQTLQKYSEHMKSEMLELQMVSRRQWDQIDEHVKNICDTVKNQGRAFKKEVKILYTSEKEKLDILCKDVNVMVDQSQRLFDDSSDLLQRSDSHEILDHLPYLKVKCLESENRAHFPVCSVTYPKFIPKETEMSVEFFGELTTSSRSAEFALFGSKHVGKRTSKWRKSEKKLRTIPTRFGLKTAYKKRLLLGVADPSRSTGLEHDKTRMGNKPSVEIQACSLELGHIDKKLQKVKFENQESSSKTCENDLDSELDCEIYEDKTESGNSKQVANCTTGIFGEFSNQDKDENSNSLKSFRDSFTFQFRKDGQNKQSDYPGQNQYDFRFFLNSILEKGSKCRKLHFKTDEYLWVLTVTHENSSKLSLQVELDTLGLYRVSFSLELINHDNDKNSIRHQEQSCLIHGVWGPGFTLKNFVNLDLLADPNNHFLDVDQQFLVRLTVEDDIYRLK</sequence>
<dbReference type="GO" id="GO:0005654">
    <property type="term" value="C:nucleoplasm"/>
    <property type="evidence" value="ECO:0007669"/>
    <property type="project" value="TreeGrafter"/>
</dbReference>
<dbReference type="HOGENOM" id="CLU_448563_0_0_1"/>
<dbReference type="Pfam" id="PF00097">
    <property type="entry name" value="zf-C3HC4"/>
    <property type="match status" value="1"/>
</dbReference>
<feature type="domain" description="B box-type" evidence="6">
    <location>
        <begin position="101"/>
        <end position="141"/>
    </location>
</feature>
<organism evidence="7 8">
    <name type="scientific">Lottia gigantea</name>
    <name type="common">Giant owl limpet</name>
    <dbReference type="NCBI Taxonomy" id="225164"/>
    <lineage>
        <taxon>Eukaryota</taxon>
        <taxon>Metazoa</taxon>
        <taxon>Spiralia</taxon>
        <taxon>Lophotrochozoa</taxon>
        <taxon>Mollusca</taxon>
        <taxon>Gastropoda</taxon>
        <taxon>Patellogastropoda</taxon>
        <taxon>Lottioidea</taxon>
        <taxon>Lottiidae</taxon>
        <taxon>Lottia</taxon>
    </lineage>
</organism>
<dbReference type="PROSITE" id="PS50089">
    <property type="entry name" value="ZF_RING_2"/>
    <property type="match status" value="1"/>
</dbReference>
<dbReference type="OrthoDB" id="111250at2759"/>
<evidence type="ECO:0000256" key="4">
    <source>
        <dbReference type="PROSITE-ProRule" id="PRU00024"/>
    </source>
</evidence>
<evidence type="ECO:0000313" key="8">
    <source>
        <dbReference type="Proteomes" id="UP000030746"/>
    </source>
</evidence>
<dbReference type="EMBL" id="KB203567">
    <property type="protein sequence ID" value="ESO83855.1"/>
    <property type="molecule type" value="Genomic_DNA"/>
</dbReference>
<evidence type="ECO:0000259" key="6">
    <source>
        <dbReference type="PROSITE" id="PS50119"/>
    </source>
</evidence>
<dbReference type="CDD" id="cd16584">
    <property type="entry name" value="RING-HC_TRIM56_C-V"/>
    <property type="match status" value="1"/>
</dbReference>
<evidence type="ECO:0000256" key="2">
    <source>
        <dbReference type="ARBA" id="ARBA00022771"/>
    </source>
</evidence>
<dbReference type="CTD" id="20241002"/>
<proteinExistence type="predicted"/>
<keyword evidence="1" id="KW-0479">Metal-binding</keyword>
<dbReference type="CDD" id="cd19756">
    <property type="entry name" value="Bbox2"/>
    <property type="match status" value="1"/>
</dbReference>
<dbReference type="Gene3D" id="3.30.40.10">
    <property type="entry name" value="Zinc/RING finger domain, C3HC4 (zinc finger)"/>
    <property type="match status" value="1"/>
</dbReference>
<dbReference type="SUPFAM" id="SSF57850">
    <property type="entry name" value="RING/U-box"/>
    <property type="match status" value="1"/>
</dbReference>
<dbReference type="GO" id="GO:0008270">
    <property type="term" value="F:zinc ion binding"/>
    <property type="evidence" value="ECO:0007669"/>
    <property type="project" value="UniProtKB-KW"/>
</dbReference>
<feature type="domain" description="RING-type" evidence="5">
    <location>
        <begin position="27"/>
        <end position="70"/>
    </location>
</feature>
<dbReference type="GeneID" id="20241002"/>
<dbReference type="SUPFAM" id="SSF57845">
    <property type="entry name" value="B-box zinc-binding domain"/>
    <property type="match status" value="1"/>
</dbReference>
<dbReference type="InterPro" id="IPR001841">
    <property type="entry name" value="Znf_RING"/>
</dbReference>
<dbReference type="SMART" id="SM00184">
    <property type="entry name" value="RING"/>
    <property type="match status" value="1"/>
</dbReference>
<dbReference type="PROSITE" id="PS50119">
    <property type="entry name" value="ZF_BBOX"/>
    <property type="match status" value="1"/>
</dbReference>
<dbReference type="InterPro" id="IPR017907">
    <property type="entry name" value="Znf_RING_CS"/>
</dbReference>
<reference evidence="7 8" key="1">
    <citation type="journal article" date="2013" name="Nature">
        <title>Insights into bilaterian evolution from three spiralian genomes.</title>
        <authorList>
            <person name="Simakov O."/>
            <person name="Marletaz F."/>
            <person name="Cho S.J."/>
            <person name="Edsinger-Gonzales E."/>
            <person name="Havlak P."/>
            <person name="Hellsten U."/>
            <person name="Kuo D.H."/>
            <person name="Larsson T."/>
            <person name="Lv J."/>
            <person name="Arendt D."/>
            <person name="Savage R."/>
            <person name="Osoegawa K."/>
            <person name="de Jong P."/>
            <person name="Grimwood J."/>
            <person name="Chapman J.A."/>
            <person name="Shapiro H."/>
            <person name="Aerts A."/>
            <person name="Otillar R.P."/>
            <person name="Terry A.Y."/>
            <person name="Boore J.L."/>
            <person name="Grigoriev I.V."/>
            <person name="Lindberg D.R."/>
            <person name="Seaver E.C."/>
            <person name="Weisblat D.A."/>
            <person name="Putnam N.H."/>
            <person name="Rokhsar D.S."/>
        </authorList>
    </citation>
    <scope>NUCLEOTIDE SEQUENCE [LARGE SCALE GENOMIC DNA]</scope>
</reference>
<protein>
    <recommendedName>
        <fullName evidence="9">RING-type domain-containing protein</fullName>
    </recommendedName>
</protein>
<evidence type="ECO:0000256" key="1">
    <source>
        <dbReference type="ARBA" id="ARBA00022723"/>
    </source>
</evidence>
<evidence type="ECO:0000313" key="7">
    <source>
        <dbReference type="EMBL" id="ESO83855.1"/>
    </source>
</evidence>
<dbReference type="Pfam" id="PF00643">
    <property type="entry name" value="zf-B_box"/>
    <property type="match status" value="1"/>
</dbReference>
<dbReference type="InterPro" id="IPR047153">
    <property type="entry name" value="TRIM45/56/19-like"/>
</dbReference>
<evidence type="ECO:0000259" key="5">
    <source>
        <dbReference type="PROSITE" id="PS50089"/>
    </source>
</evidence>
<dbReference type="GO" id="GO:0061630">
    <property type="term" value="F:ubiquitin protein ligase activity"/>
    <property type="evidence" value="ECO:0007669"/>
    <property type="project" value="TreeGrafter"/>
</dbReference>
<dbReference type="OMA" id="RICTRTD"/>
<keyword evidence="3" id="KW-0862">Zinc</keyword>
<dbReference type="Gene3D" id="3.30.160.60">
    <property type="entry name" value="Classic Zinc Finger"/>
    <property type="match status" value="1"/>
</dbReference>
<dbReference type="InterPro" id="IPR013083">
    <property type="entry name" value="Znf_RING/FYVE/PHD"/>
</dbReference>
<name>V3ZN56_LOTGI</name>
<evidence type="ECO:0008006" key="9">
    <source>
        <dbReference type="Google" id="ProtNLM"/>
    </source>
</evidence>
<dbReference type="InterPro" id="IPR000315">
    <property type="entry name" value="Znf_B-box"/>
</dbReference>
<dbReference type="SUPFAM" id="SSF49599">
    <property type="entry name" value="TRAF domain-like"/>
    <property type="match status" value="1"/>
</dbReference>
<dbReference type="AlphaFoldDB" id="V3ZN56"/>
<dbReference type="PROSITE" id="PS00518">
    <property type="entry name" value="ZF_RING_1"/>
    <property type="match status" value="1"/>
</dbReference>
<dbReference type="RefSeq" id="XP_009065434.1">
    <property type="nucleotide sequence ID" value="XM_009067186.1"/>
</dbReference>
<gene>
    <name evidence="7" type="ORF">LOTGIDRAFT_168901</name>
</gene>
<dbReference type="PANTHER" id="PTHR25462:SF296">
    <property type="entry name" value="MEIOTIC P26, ISOFORM F"/>
    <property type="match status" value="1"/>
</dbReference>
<accession>V3ZN56</accession>
<evidence type="ECO:0000256" key="3">
    <source>
        <dbReference type="ARBA" id="ARBA00022833"/>
    </source>
</evidence>
<dbReference type="InterPro" id="IPR018957">
    <property type="entry name" value="Znf_C3HC4_RING-type"/>
</dbReference>
<dbReference type="PANTHER" id="PTHR25462">
    <property type="entry name" value="BONUS, ISOFORM C-RELATED"/>
    <property type="match status" value="1"/>
</dbReference>